<keyword evidence="2" id="KW-1185">Reference proteome</keyword>
<evidence type="ECO:0000313" key="1">
    <source>
        <dbReference type="EMBL" id="ARV76841.1"/>
    </source>
</evidence>
<organism evidence="1 2">
    <name type="scientific">Pseudomonas phage Phabio</name>
    <dbReference type="NCBI Taxonomy" id="2006668"/>
    <lineage>
        <taxon>Viruses</taxon>
        <taxon>Duplodnaviria</taxon>
        <taxon>Heunggongvirae</taxon>
        <taxon>Uroviricota</taxon>
        <taxon>Caudoviricetes</taxon>
        <taxon>Chimalliviridae</taxon>
        <taxon>Phabiovirus</taxon>
        <taxon>Phabiovirus phabio</taxon>
    </lineage>
</organism>
<gene>
    <name evidence="1" type="ORF">PHABIO_210</name>
</gene>
<evidence type="ECO:0000313" key="2">
    <source>
        <dbReference type="Proteomes" id="UP000225448"/>
    </source>
</evidence>
<accession>A0A1Y0STM5</accession>
<sequence length="162" mass="18479">MYKRYDKLTTEEFESLVALSKEVTFKEAKGSRVRVGANAPKIMSVYNYSKWFTWKAKQRDLFKTFFPAQAIEKATQGWFLEIPENKGFLDTMTYWVGKPTSGRVIATALKTQSIIIDDESVRVKKGEQIGFSLESVHSIKPSAEGQLWACVMIRGCYNKVSD</sequence>
<dbReference type="EMBL" id="MF042360">
    <property type="protein sequence ID" value="ARV76841.1"/>
    <property type="molecule type" value="Genomic_DNA"/>
</dbReference>
<reference evidence="1 2" key="1">
    <citation type="submission" date="2017-05" db="EMBL/GenBank/DDBJ databases">
        <authorList>
            <person name="Song R."/>
            <person name="Chenine A.L."/>
            <person name="Ruprecht R.M."/>
        </authorList>
    </citation>
    <scope>NUCLEOTIDE SEQUENCE [LARGE SCALE GENOMIC DNA]</scope>
</reference>
<protein>
    <submittedName>
        <fullName evidence="1">Uncharacterized protein</fullName>
    </submittedName>
</protein>
<name>A0A1Y0STM5_9CAUD</name>
<dbReference type="Proteomes" id="UP000225448">
    <property type="component" value="Segment"/>
</dbReference>
<proteinExistence type="predicted"/>